<dbReference type="PANTHER" id="PTHR24121:SF15">
    <property type="entry name" value="ANKYRIN REPEAT PROTEIN"/>
    <property type="match status" value="1"/>
</dbReference>
<protein>
    <submittedName>
        <fullName evidence="2">Ankyrin repeat</fullName>
    </submittedName>
</protein>
<evidence type="ECO:0000256" key="1">
    <source>
        <dbReference type="PROSITE-ProRule" id="PRU00023"/>
    </source>
</evidence>
<reference evidence="2 3" key="1">
    <citation type="submission" date="2023-12" db="EMBL/GenBank/DDBJ databases">
        <title>A high-quality genome assembly for Dillenia turbinata (Dilleniales).</title>
        <authorList>
            <person name="Chanderbali A."/>
        </authorList>
    </citation>
    <scope>NUCLEOTIDE SEQUENCE [LARGE SCALE GENOMIC DNA]</scope>
    <source>
        <strain evidence="2">LSX21</strain>
        <tissue evidence="2">Leaf</tissue>
    </source>
</reference>
<dbReference type="Pfam" id="PF12796">
    <property type="entry name" value="Ank_2"/>
    <property type="match status" value="1"/>
</dbReference>
<dbReference type="PROSITE" id="PS50297">
    <property type="entry name" value="ANK_REP_REGION"/>
    <property type="match status" value="1"/>
</dbReference>
<keyword evidence="1" id="KW-0040">ANK repeat</keyword>
<dbReference type="InterPro" id="IPR036770">
    <property type="entry name" value="Ankyrin_rpt-contain_sf"/>
</dbReference>
<dbReference type="InterPro" id="IPR002110">
    <property type="entry name" value="Ankyrin_rpt"/>
</dbReference>
<dbReference type="EMBL" id="JBAMMX010000005">
    <property type="protein sequence ID" value="KAK6940771.1"/>
    <property type="molecule type" value="Genomic_DNA"/>
</dbReference>
<evidence type="ECO:0000313" key="3">
    <source>
        <dbReference type="Proteomes" id="UP001370490"/>
    </source>
</evidence>
<comment type="caution">
    <text evidence="2">The sequence shown here is derived from an EMBL/GenBank/DDBJ whole genome shotgun (WGS) entry which is preliminary data.</text>
</comment>
<gene>
    <name evidence="2" type="ORF">RJ641_030302</name>
</gene>
<accession>A0AAN8ZK24</accession>
<dbReference type="SUPFAM" id="SSF48403">
    <property type="entry name" value="Ankyrin repeat"/>
    <property type="match status" value="1"/>
</dbReference>
<dbReference type="SMART" id="SM00248">
    <property type="entry name" value="ANK"/>
    <property type="match status" value="4"/>
</dbReference>
<dbReference type="PANTHER" id="PTHR24121">
    <property type="entry name" value="NO MECHANORECEPTOR POTENTIAL C, ISOFORM D-RELATED"/>
    <property type="match status" value="1"/>
</dbReference>
<dbReference type="PROSITE" id="PS50088">
    <property type="entry name" value="ANK_REPEAT"/>
    <property type="match status" value="1"/>
</dbReference>
<keyword evidence="3" id="KW-1185">Reference proteome</keyword>
<feature type="repeat" description="ANK" evidence="1">
    <location>
        <begin position="66"/>
        <end position="88"/>
    </location>
</feature>
<dbReference type="Proteomes" id="UP001370490">
    <property type="component" value="Unassembled WGS sequence"/>
</dbReference>
<dbReference type="Gene3D" id="1.25.40.20">
    <property type="entry name" value="Ankyrin repeat-containing domain"/>
    <property type="match status" value="1"/>
</dbReference>
<name>A0AAN8ZK24_9MAGN</name>
<organism evidence="2 3">
    <name type="scientific">Dillenia turbinata</name>
    <dbReference type="NCBI Taxonomy" id="194707"/>
    <lineage>
        <taxon>Eukaryota</taxon>
        <taxon>Viridiplantae</taxon>
        <taxon>Streptophyta</taxon>
        <taxon>Embryophyta</taxon>
        <taxon>Tracheophyta</taxon>
        <taxon>Spermatophyta</taxon>
        <taxon>Magnoliopsida</taxon>
        <taxon>eudicotyledons</taxon>
        <taxon>Gunneridae</taxon>
        <taxon>Pentapetalae</taxon>
        <taxon>Dilleniales</taxon>
        <taxon>Dilleniaceae</taxon>
        <taxon>Dillenia</taxon>
    </lineage>
</organism>
<sequence length="290" mass="32869">MCDDSIKIEIEEIKGDDGKQIEMEKDTKQQSVKKTLFQALMKGGMKEVVDLYKTSNAVRKEKITRSGDTALHIAISNGEEDVVEKLVRVIGQGSEAVATLNVANEKGNAALHFAPSVGNKRMRECIVNSNNKPKELLEARNKEGETPFFLAALHGKKEAFLFLHDAYGKDERSKYYRRNNGDTILHCAIADEYFVRIASNNVITLLRNFIRGITPLHLLASKPSAFKSGSHLRGWSKLIYHCKRQGIYIDDLQQHKQRKESQMIKTYEEEVKPKHIKLLAAFLRALLENT</sequence>
<evidence type="ECO:0000313" key="2">
    <source>
        <dbReference type="EMBL" id="KAK6940771.1"/>
    </source>
</evidence>
<proteinExistence type="predicted"/>
<dbReference type="AlphaFoldDB" id="A0AAN8ZK24"/>